<keyword evidence="5 10" id="KW-0175">Coiled coil</keyword>
<evidence type="ECO:0000256" key="11">
    <source>
        <dbReference type="SAM" id="MobiDB-lite"/>
    </source>
</evidence>
<dbReference type="PANTHER" id="PTHR14885">
    <property type="entry name" value="CILIA- AND FLAGELLA-ASSOCIATED PROTEIN 43-RELATED"/>
    <property type="match status" value="1"/>
</dbReference>
<comment type="subcellular location">
    <subcellularLocation>
        <location evidence="1">Cytoplasm</location>
        <location evidence="1">Cytoskeleton</location>
        <location evidence="1">Cilium axoneme</location>
    </subcellularLocation>
</comment>
<evidence type="ECO:0000256" key="2">
    <source>
        <dbReference type="ARBA" id="ARBA00022490"/>
    </source>
</evidence>
<dbReference type="InterPro" id="IPR001680">
    <property type="entry name" value="WD40_rpt"/>
</dbReference>
<dbReference type="InterPro" id="IPR036322">
    <property type="entry name" value="WD40_repeat_dom_sf"/>
</dbReference>
<dbReference type="PANTHER" id="PTHR14885:SF1">
    <property type="entry name" value="CILIA- AND FLAGELLA-ASSOCIATED PROTEIN 43"/>
    <property type="match status" value="1"/>
</dbReference>
<dbReference type="InterPro" id="IPR015943">
    <property type="entry name" value="WD40/YVTN_repeat-like_dom_sf"/>
</dbReference>
<feature type="region of interest" description="Disordered" evidence="11">
    <location>
        <begin position="1355"/>
        <end position="1374"/>
    </location>
</feature>
<feature type="coiled-coil region" evidence="10">
    <location>
        <begin position="1439"/>
        <end position="1473"/>
    </location>
</feature>
<comment type="similarity">
    <text evidence="8">Belongs to the CFAP43 family.</text>
</comment>
<keyword evidence="6" id="KW-0206">Cytoskeleton</keyword>
<keyword evidence="3" id="KW-0853">WD repeat</keyword>
<accession>A0AAN8JM09</accession>
<protein>
    <recommendedName>
        <fullName evidence="9">Cilia- and flagella-associated protein 43</fullName>
    </recommendedName>
</protein>
<feature type="region of interest" description="Disordered" evidence="11">
    <location>
        <begin position="285"/>
        <end position="304"/>
    </location>
</feature>
<evidence type="ECO:0000256" key="4">
    <source>
        <dbReference type="ARBA" id="ARBA00022737"/>
    </source>
</evidence>
<reference evidence="12 13" key="1">
    <citation type="submission" date="2024-01" db="EMBL/GenBank/DDBJ databases">
        <title>The genome of the rayed Mediterranean limpet Patella caerulea (Linnaeus, 1758).</title>
        <authorList>
            <person name="Anh-Thu Weber A."/>
            <person name="Halstead-Nussloch G."/>
        </authorList>
    </citation>
    <scope>NUCLEOTIDE SEQUENCE [LARGE SCALE GENOMIC DNA]</scope>
    <source>
        <strain evidence="12">AATW-2023a</strain>
        <tissue evidence="12">Whole specimen</tissue>
    </source>
</reference>
<dbReference type="Pfam" id="PF25828">
    <property type="entry name" value="CC_Cfap43"/>
    <property type="match status" value="1"/>
</dbReference>
<evidence type="ECO:0000313" key="12">
    <source>
        <dbReference type="EMBL" id="KAK6177845.1"/>
    </source>
</evidence>
<keyword evidence="2" id="KW-0963">Cytoplasm</keyword>
<dbReference type="GO" id="GO:0060271">
    <property type="term" value="P:cilium assembly"/>
    <property type="evidence" value="ECO:0007669"/>
    <property type="project" value="TreeGrafter"/>
</dbReference>
<evidence type="ECO:0000256" key="9">
    <source>
        <dbReference type="ARBA" id="ARBA00023662"/>
    </source>
</evidence>
<dbReference type="Proteomes" id="UP001347796">
    <property type="component" value="Unassembled WGS sequence"/>
</dbReference>
<dbReference type="GO" id="GO:0005930">
    <property type="term" value="C:axoneme"/>
    <property type="evidence" value="ECO:0007669"/>
    <property type="project" value="UniProtKB-SubCell"/>
</dbReference>
<keyword evidence="4" id="KW-0677">Repeat</keyword>
<dbReference type="SMART" id="SM00320">
    <property type="entry name" value="WD40"/>
    <property type="match status" value="5"/>
</dbReference>
<feature type="compositionally biased region" description="Polar residues" evidence="11">
    <location>
        <begin position="291"/>
        <end position="304"/>
    </location>
</feature>
<feature type="coiled-coil region" evidence="10">
    <location>
        <begin position="1188"/>
        <end position="1233"/>
    </location>
</feature>
<evidence type="ECO:0000256" key="6">
    <source>
        <dbReference type="ARBA" id="ARBA00023212"/>
    </source>
</evidence>
<dbReference type="EMBL" id="JAZGQO010000009">
    <property type="protein sequence ID" value="KAK6177845.1"/>
    <property type="molecule type" value="Genomic_DNA"/>
</dbReference>
<evidence type="ECO:0000256" key="7">
    <source>
        <dbReference type="ARBA" id="ARBA00023273"/>
    </source>
</evidence>
<dbReference type="Gene3D" id="2.130.10.10">
    <property type="entry name" value="YVTN repeat-like/Quinoprotein amine dehydrogenase"/>
    <property type="match status" value="4"/>
</dbReference>
<organism evidence="12 13">
    <name type="scientific">Patella caerulea</name>
    <name type="common">Rayed Mediterranean limpet</name>
    <dbReference type="NCBI Taxonomy" id="87958"/>
    <lineage>
        <taxon>Eukaryota</taxon>
        <taxon>Metazoa</taxon>
        <taxon>Spiralia</taxon>
        <taxon>Lophotrochozoa</taxon>
        <taxon>Mollusca</taxon>
        <taxon>Gastropoda</taxon>
        <taxon>Patellogastropoda</taxon>
        <taxon>Patelloidea</taxon>
        <taxon>Patellidae</taxon>
        <taxon>Patella</taxon>
    </lineage>
</organism>
<evidence type="ECO:0000256" key="3">
    <source>
        <dbReference type="ARBA" id="ARBA00022574"/>
    </source>
</evidence>
<evidence type="ECO:0000256" key="10">
    <source>
        <dbReference type="SAM" id="Coils"/>
    </source>
</evidence>
<keyword evidence="13" id="KW-1185">Reference proteome</keyword>
<feature type="coiled-coil region" evidence="10">
    <location>
        <begin position="1596"/>
        <end position="1630"/>
    </location>
</feature>
<dbReference type="SUPFAM" id="SSF50978">
    <property type="entry name" value="WD40 repeat-like"/>
    <property type="match status" value="2"/>
</dbReference>
<proteinExistence type="inferred from homology"/>
<evidence type="ECO:0000256" key="5">
    <source>
        <dbReference type="ARBA" id="ARBA00023054"/>
    </source>
</evidence>
<keyword evidence="7" id="KW-0966">Cell projection</keyword>
<feature type="region of interest" description="Disordered" evidence="11">
    <location>
        <begin position="985"/>
        <end position="1013"/>
    </location>
</feature>
<evidence type="ECO:0000256" key="8">
    <source>
        <dbReference type="ARBA" id="ARBA00023605"/>
    </source>
</evidence>
<evidence type="ECO:0000313" key="13">
    <source>
        <dbReference type="Proteomes" id="UP001347796"/>
    </source>
</evidence>
<evidence type="ECO:0000256" key="1">
    <source>
        <dbReference type="ARBA" id="ARBA00004430"/>
    </source>
</evidence>
<dbReference type="GO" id="GO:0003341">
    <property type="term" value="P:cilium movement"/>
    <property type="evidence" value="ECO:0007669"/>
    <property type="project" value="UniProtKB-ARBA"/>
</dbReference>
<comment type="caution">
    <text evidence="12">The sequence shown here is derived from an EMBL/GenBank/DDBJ whole genome shotgun (WGS) entry which is preliminary data.</text>
</comment>
<sequence>MDNIGTLELAWSQGYNGGQVYYVDSDVLCYQCGRNIKVVAEDGVETVFAFKGRGIGPITVHKINKHIAIAEQCLNPKIYIYSYPTFREHVVIEDAAQLEYQKLVFSSSEYMAGLSGLPDFELILWNYEKGIKLSSVKVGSSLPTSFSFNPCNWREICLTTSDSITVWITEQSHDKYVMQPQNVKIPVADPNCVDDDEKDHDRAPTRASTRMTRYTVELPKTAVAGLVGDNTTYLQHIEDTTVRCSPVSQAWTPSGDIYIGCDGGQLIKVNDEVFKARVIYYPPQRSETPHSRASSAVEPSSRKTTLTDIQPVADDVGNLILQGCLTTLSLHRKGLYAAGEDGILRLIDIKGKEFRILEHCDIGEDITSLSFSPSYTRLVLGTSTGSLHMYEPGVPESLKLLKRSHFGDFVGIGCLAQASDCIISAREDGEIQGWSYDKGLLISSLSVKTPVISLSCSPMSHLVVVGTEAGYLYFIDYTNIESPRIVDRYRIARQPIIHLSFSPEGQYLFAAANNSHVFVIDGRPSTKFEVLGYTDYEGDIISLSSMNKDEDVKVVVTTSTQTDKRSGANKLIYFTLPSDITTDLRSKHASLKCDFKDDCIKKMNLHLTIPSYGGAVGIDNTLYTISQTSKKIVAMNLPDVKPKKLTSPESYLVASSEVSGHQLPGGEIKLSPHGKWIASYGTDGTVILRSVGNMEATVSITPHEYRNDGVKSVTFSEDGQRIFTIGHDGVLTAYTWDYTSIGLSKGKSAIESARARKMRLMGPQKLENEALTLMAEWTTPMSASRTNSTLDREERDRIEKNKQDALLNEDIFTTPTPTPRADNTWLEDNEIYAIKEEDKQYADKKHDLRCQIRDIRKSIQKMMSMNESQPDIEKLNRHEFDLDIDEQARLQGLGEAEVQRVREEIEFDNLAKMYLREIIKKECWDDMKVKGRSIQAYNSPLEVANFPLKDRLKSDLEMLETVKQRRLIEIAEIEARKAELEPNTKFPINTDEEGGEGEETDDKTTEHPSTTGSLGALYGGGSNLFYSQFDLHTREQKITQIVLLQDALYRIKVAFNKDFDDIYTKKEQEIMKIKDKNKRIKKIIEDLDLAEKVEEPELGILEKPELLLTVKDEEVKVEKFLTPEQKKKKEAEEKAEEERRLREKGDNARERALDMMMGGVLEIKKEDELKKDVPKPQFMTTKPQTEWSEDEQKLAKEYEKKVADLKEEREKYRKQLETELRKLESQIADGMVNFDEVLNTLFMKKIKVMMVLYQEELKINRLRYSLLLEEELEIREQELNSNLEHKKVLKLLSTEAVSESRKSVERFRDDYDRLLAEDKLMDKTFRREFNDVSAVMADILFKLFKKRPRGQKFKGADTPVLDATGPNPFAERPSTARLNSQSKASMALAIDELDKPSNMPEGLELHIWDRLCTYRREKIESEQLVKTKALTLAEMNAFLQKRQEEDDSLRNEIEDIMQQISKLKEDRQRFIINLEVQLLLKQGQVEVDAGRFVHDYKHSALIDRSDVEKLNEEIQNFGSNKIKSMQESKDFRKGIILSEWEHKRMLMEMDDLQNKMKDIQFMKVTREIQAFLNETNYDAKKSQDISILEQTLALLKKHHEKNIGDRQKTLRELNRQIRQKETINHELDGELKEFIVSVNERKHIDDVNAERRLDTGAEKRYQEIIQRRKLVDLAKAQAQEVAVLRAEVERLRMRTFPALVQVEH</sequence>
<feature type="compositionally biased region" description="Acidic residues" evidence="11">
    <location>
        <begin position="990"/>
        <end position="1001"/>
    </location>
</feature>
<name>A0AAN8JM09_PATCE</name>
<gene>
    <name evidence="12" type="ORF">SNE40_012728</name>
</gene>
<feature type="region of interest" description="Disordered" evidence="11">
    <location>
        <begin position="1126"/>
        <end position="1147"/>
    </location>
</feature>